<organism evidence="3 4">
    <name type="scientific">Aspergillus pseudoustus</name>
    <dbReference type="NCBI Taxonomy" id="1810923"/>
    <lineage>
        <taxon>Eukaryota</taxon>
        <taxon>Fungi</taxon>
        <taxon>Dikarya</taxon>
        <taxon>Ascomycota</taxon>
        <taxon>Pezizomycotina</taxon>
        <taxon>Eurotiomycetes</taxon>
        <taxon>Eurotiomycetidae</taxon>
        <taxon>Eurotiales</taxon>
        <taxon>Aspergillaceae</taxon>
        <taxon>Aspergillus</taxon>
        <taxon>Aspergillus subgen. Nidulantes</taxon>
    </lineage>
</organism>
<dbReference type="PROSITE" id="PS50181">
    <property type="entry name" value="FBOX"/>
    <property type="match status" value="1"/>
</dbReference>
<gene>
    <name evidence="3" type="ORF">BJY01DRAFT_216253</name>
</gene>
<dbReference type="EMBL" id="JBFXLU010000095">
    <property type="protein sequence ID" value="KAL2842925.1"/>
    <property type="molecule type" value="Genomic_DNA"/>
</dbReference>
<proteinExistence type="predicted"/>
<evidence type="ECO:0000313" key="4">
    <source>
        <dbReference type="Proteomes" id="UP001610446"/>
    </source>
</evidence>
<dbReference type="InterPro" id="IPR036047">
    <property type="entry name" value="F-box-like_dom_sf"/>
</dbReference>
<evidence type="ECO:0000313" key="3">
    <source>
        <dbReference type="EMBL" id="KAL2842925.1"/>
    </source>
</evidence>
<feature type="compositionally biased region" description="Acidic residues" evidence="1">
    <location>
        <begin position="91"/>
        <end position="112"/>
    </location>
</feature>
<sequence length="574" mass="65029">MEAASGETLTSSLDLAKNNWASITMGYSEAYCHLCGVSFNIARHRKPGEPELATYSSTDGMAAEFEDIELEECIKTGCTLVVKDSYKEENDLINDPDYEPADDDDVDDEPYEYDSQYDSGDEMSVSGDEDDSDGATDDENDTYIEFLARSVRNQPRTPGEPVGAFAFSPNTKQHDTLIPITSDEIPEGYEPDQLEHIPSSTCRQAQAYAGANISMIEMRGCRTAQFLVHKSSTKKGKWKPDGFNEDWELKEDWFLSGIADGMESRDCGYPTVWPARGGVAVVQTDNINFDPRYTSGTDLAMPFHPWCFDIFSRQSKAQFGGKVNVSGLMQWRDAESSYEQFHAFPRIADVLEAREQWWDHMPDREYLAANPLYVPGLPALLRSAASGDGLIGYKSSSATTSPDRGEDRLGSLPMDLRLYIISFLDSNDISSLRAASRAFTQLPNSVWYKLVRKEMPWLWEAWDEREVEHTPSFWTTITANEIKYIDEIRKSYGKILKQDHKGDEGILDYLFPRSDGVPEQMKLPRASTNWHAVFTAIKGNWDKLKGLRNRQRIWEDVEEVISRIRKYEEVTTDG</sequence>
<accession>A0ABR4JSA7</accession>
<evidence type="ECO:0000256" key="1">
    <source>
        <dbReference type="SAM" id="MobiDB-lite"/>
    </source>
</evidence>
<evidence type="ECO:0000259" key="2">
    <source>
        <dbReference type="PROSITE" id="PS50181"/>
    </source>
</evidence>
<keyword evidence="4" id="KW-1185">Reference proteome</keyword>
<name>A0ABR4JSA7_9EURO</name>
<feature type="region of interest" description="Disordered" evidence="1">
    <location>
        <begin position="90"/>
        <end position="139"/>
    </location>
</feature>
<dbReference type="Gene3D" id="1.20.1280.50">
    <property type="match status" value="1"/>
</dbReference>
<feature type="domain" description="F-box" evidence="2">
    <location>
        <begin position="406"/>
        <end position="450"/>
    </location>
</feature>
<feature type="compositionally biased region" description="Acidic residues" evidence="1">
    <location>
        <begin position="127"/>
        <end position="139"/>
    </location>
</feature>
<reference evidence="3 4" key="1">
    <citation type="submission" date="2024-07" db="EMBL/GenBank/DDBJ databases">
        <title>Section-level genome sequencing and comparative genomics of Aspergillus sections Usti and Cavernicolus.</title>
        <authorList>
            <consortium name="Lawrence Berkeley National Laboratory"/>
            <person name="Nybo J.L."/>
            <person name="Vesth T.C."/>
            <person name="Theobald S."/>
            <person name="Frisvad J.C."/>
            <person name="Larsen T.O."/>
            <person name="Kjaerboelling I."/>
            <person name="Rothschild-Mancinelli K."/>
            <person name="Lyhne E.K."/>
            <person name="Kogle M.E."/>
            <person name="Barry K."/>
            <person name="Clum A."/>
            <person name="Na H."/>
            <person name="Ledsgaard L."/>
            <person name="Lin J."/>
            <person name="Lipzen A."/>
            <person name="Kuo A."/>
            <person name="Riley R."/>
            <person name="Mondo S."/>
            <person name="Labutti K."/>
            <person name="Haridas S."/>
            <person name="Pangalinan J."/>
            <person name="Salamov A.A."/>
            <person name="Simmons B.A."/>
            <person name="Magnuson J.K."/>
            <person name="Chen J."/>
            <person name="Drula E."/>
            <person name="Henrissat B."/>
            <person name="Wiebenga A."/>
            <person name="Lubbers R.J."/>
            <person name="Gomes A.C."/>
            <person name="Makela M.R."/>
            <person name="Stajich J."/>
            <person name="Grigoriev I.V."/>
            <person name="Mortensen U.H."/>
            <person name="De Vries R.P."/>
            <person name="Baker S.E."/>
            <person name="Andersen M.R."/>
        </authorList>
    </citation>
    <scope>NUCLEOTIDE SEQUENCE [LARGE SCALE GENOMIC DNA]</scope>
    <source>
        <strain evidence="3 4">CBS 123904</strain>
    </source>
</reference>
<dbReference type="InterPro" id="IPR001810">
    <property type="entry name" value="F-box_dom"/>
</dbReference>
<dbReference type="SUPFAM" id="SSF81383">
    <property type="entry name" value="F-box domain"/>
    <property type="match status" value="1"/>
</dbReference>
<comment type="caution">
    <text evidence="3">The sequence shown here is derived from an EMBL/GenBank/DDBJ whole genome shotgun (WGS) entry which is preliminary data.</text>
</comment>
<protein>
    <recommendedName>
        <fullName evidence="2">F-box domain-containing protein</fullName>
    </recommendedName>
</protein>
<dbReference type="Proteomes" id="UP001610446">
    <property type="component" value="Unassembled WGS sequence"/>
</dbReference>